<feature type="compositionally biased region" description="Basic and acidic residues" evidence="1">
    <location>
        <begin position="586"/>
        <end position="628"/>
    </location>
</feature>
<feature type="region of interest" description="Disordered" evidence="1">
    <location>
        <begin position="547"/>
        <end position="628"/>
    </location>
</feature>
<organism evidence="2 3">
    <name type="scientific">Lophiostoma macrostomum CBS 122681</name>
    <dbReference type="NCBI Taxonomy" id="1314788"/>
    <lineage>
        <taxon>Eukaryota</taxon>
        <taxon>Fungi</taxon>
        <taxon>Dikarya</taxon>
        <taxon>Ascomycota</taxon>
        <taxon>Pezizomycotina</taxon>
        <taxon>Dothideomycetes</taxon>
        <taxon>Pleosporomycetidae</taxon>
        <taxon>Pleosporales</taxon>
        <taxon>Lophiostomataceae</taxon>
        <taxon>Lophiostoma</taxon>
    </lineage>
</organism>
<accession>A0A6A6SS24</accession>
<sequence>MKLPASSEPPGLPASPSPGLEAPLKIDMSSDSDHARRIALTKLHLDFFEGLKRVVPDKHNDIKDLSDIVTSTMLTLMKRHENSRNRGLRGTVSTSQDAPLPTSLGLTVLGHMNLGSYSNDTSQKIDIGLPNPDSVDQQCNGLQFSPPDTTTDKTEVIESQKVETSPPVTFKEPTPLTEAKKTEESTPPLRACSGCACCQDRKKMIDNRPKNLTTWEGASAQLYKEGTIVNLPVFEMLRDSTAECTQTPIGDVCAKCRYGLVVESHDTHMVIVLFGTCQGQGGSAPHVARTGKFDTRIGICKDGDTDYKNKFSFNPLVIPAHFRYCPTDGAHCDFMYTISVAYDTRVSRYGRLPLDQRRRLLALRRFKQIDQARRYLQDDTLSEFQDRYRQFGGDLLMEDQYWLEFDQREFRRSTRPPSIQAPPPLRLLDSNRSLKRKAEDVSPHSTPTYPRKFIRSNSDPDVANHVGRSLPHSSQTLGSQIHLERRNSRMFRLDSEYRGVEDKSSYRNSSRTRESREGFYGRNRADGNRNGEVEELQEFDEAIMSRSHGMRTEHRSRPPYHEARPNGLRDRSSHSENLHRTVSGRTQDHSDSRRDGHTSSNRDDRPRYVTSVSKDESNEEFPRLDGYY</sequence>
<feature type="region of interest" description="Disordered" evidence="1">
    <location>
        <begin position="158"/>
        <end position="185"/>
    </location>
</feature>
<feature type="region of interest" description="Disordered" evidence="1">
    <location>
        <begin position="413"/>
        <end position="479"/>
    </location>
</feature>
<gene>
    <name evidence="2" type="ORF">K491DRAFT_721872</name>
</gene>
<protein>
    <submittedName>
        <fullName evidence="2">Uncharacterized protein</fullName>
    </submittedName>
</protein>
<evidence type="ECO:0000313" key="2">
    <source>
        <dbReference type="EMBL" id="KAF2649188.1"/>
    </source>
</evidence>
<feature type="region of interest" description="Disordered" evidence="1">
    <location>
        <begin position="1"/>
        <end position="26"/>
    </location>
</feature>
<dbReference type="EMBL" id="MU004502">
    <property type="protein sequence ID" value="KAF2649188.1"/>
    <property type="molecule type" value="Genomic_DNA"/>
</dbReference>
<feature type="region of interest" description="Disordered" evidence="1">
    <location>
        <begin position="498"/>
        <end position="534"/>
    </location>
</feature>
<feature type="compositionally biased region" description="Basic and acidic residues" evidence="1">
    <location>
        <begin position="498"/>
        <end position="532"/>
    </location>
</feature>
<feature type="compositionally biased region" description="Basic and acidic residues" evidence="1">
    <location>
        <begin position="550"/>
        <end position="579"/>
    </location>
</feature>
<keyword evidence="3" id="KW-1185">Reference proteome</keyword>
<evidence type="ECO:0000256" key="1">
    <source>
        <dbReference type="SAM" id="MobiDB-lite"/>
    </source>
</evidence>
<dbReference type="Proteomes" id="UP000799324">
    <property type="component" value="Unassembled WGS sequence"/>
</dbReference>
<name>A0A6A6SS24_9PLEO</name>
<dbReference type="AlphaFoldDB" id="A0A6A6SS24"/>
<proteinExistence type="predicted"/>
<reference evidence="2" key="1">
    <citation type="journal article" date="2020" name="Stud. Mycol.">
        <title>101 Dothideomycetes genomes: a test case for predicting lifestyles and emergence of pathogens.</title>
        <authorList>
            <person name="Haridas S."/>
            <person name="Albert R."/>
            <person name="Binder M."/>
            <person name="Bloem J."/>
            <person name="Labutti K."/>
            <person name="Salamov A."/>
            <person name="Andreopoulos B."/>
            <person name="Baker S."/>
            <person name="Barry K."/>
            <person name="Bills G."/>
            <person name="Bluhm B."/>
            <person name="Cannon C."/>
            <person name="Castanera R."/>
            <person name="Culley D."/>
            <person name="Daum C."/>
            <person name="Ezra D."/>
            <person name="Gonzalez J."/>
            <person name="Henrissat B."/>
            <person name="Kuo A."/>
            <person name="Liang C."/>
            <person name="Lipzen A."/>
            <person name="Lutzoni F."/>
            <person name="Magnuson J."/>
            <person name="Mondo S."/>
            <person name="Nolan M."/>
            <person name="Ohm R."/>
            <person name="Pangilinan J."/>
            <person name="Park H.-J."/>
            <person name="Ramirez L."/>
            <person name="Alfaro M."/>
            <person name="Sun H."/>
            <person name="Tritt A."/>
            <person name="Yoshinaga Y."/>
            <person name="Zwiers L.-H."/>
            <person name="Turgeon B."/>
            <person name="Goodwin S."/>
            <person name="Spatafora J."/>
            <person name="Crous P."/>
            <person name="Grigoriev I."/>
        </authorList>
    </citation>
    <scope>NUCLEOTIDE SEQUENCE</scope>
    <source>
        <strain evidence="2">CBS 122681</strain>
    </source>
</reference>
<evidence type="ECO:0000313" key="3">
    <source>
        <dbReference type="Proteomes" id="UP000799324"/>
    </source>
</evidence>